<evidence type="ECO:0000313" key="1">
    <source>
        <dbReference type="EMBL" id="HGM46191.1"/>
    </source>
</evidence>
<dbReference type="InterPro" id="IPR007362">
    <property type="entry name" value="DUF429"/>
</dbReference>
<proteinExistence type="predicted"/>
<organism evidence="1">
    <name type="scientific">Thermofilum pendens</name>
    <dbReference type="NCBI Taxonomy" id="2269"/>
    <lineage>
        <taxon>Archaea</taxon>
        <taxon>Thermoproteota</taxon>
        <taxon>Thermoprotei</taxon>
        <taxon>Thermofilales</taxon>
        <taxon>Thermofilaceae</taxon>
        <taxon>Thermofilum</taxon>
    </lineage>
</organism>
<dbReference type="AlphaFoldDB" id="A0A7C4H806"/>
<reference evidence="1" key="1">
    <citation type="journal article" date="2020" name="mSystems">
        <title>Genome- and Community-Level Interaction Insights into Carbon Utilization and Element Cycling Functions of Hydrothermarchaeota in Hydrothermal Sediment.</title>
        <authorList>
            <person name="Zhou Z."/>
            <person name="Liu Y."/>
            <person name="Xu W."/>
            <person name="Pan J."/>
            <person name="Luo Z.H."/>
            <person name="Li M."/>
        </authorList>
    </citation>
    <scope>NUCLEOTIDE SEQUENCE</scope>
    <source>
        <strain evidence="1">SpSt-649</strain>
    </source>
</reference>
<sequence>MYEAYIGLDLSASPKRKSAYAVLSEDLRCRAALFRGDEELLSVARNYRHALVAIDAPLSLPVSGSLRGCEKALAKLGIRAFPPALPGMRQLAERAISLSEKLREQGLRVVEVYPGGAQDVLGLPRKKNPEGLLKGLLSLGMVLEAQTINGDILDAATAAYTAWSYAHGKYIMIRTGDCELILPAP</sequence>
<accession>A0A7C4H806</accession>
<comment type="caution">
    <text evidence="1">The sequence shown here is derived from an EMBL/GenBank/DDBJ whole genome shotgun (WGS) entry which is preliminary data.</text>
</comment>
<dbReference type="Pfam" id="PF04250">
    <property type="entry name" value="DUF429"/>
    <property type="match status" value="1"/>
</dbReference>
<name>A0A7C4H806_THEPE</name>
<protein>
    <submittedName>
        <fullName evidence="1">DUF429 domain-containing protein</fullName>
    </submittedName>
</protein>
<gene>
    <name evidence="1" type="ORF">ENU21_00360</name>
</gene>
<dbReference type="EMBL" id="DTBQ01000013">
    <property type="protein sequence ID" value="HGM46191.1"/>
    <property type="molecule type" value="Genomic_DNA"/>
</dbReference>